<proteinExistence type="predicted"/>
<feature type="compositionally biased region" description="Low complexity" evidence="1">
    <location>
        <begin position="401"/>
        <end position="416"/>
    </location>
</feature>
<feature type="compositionally biased region" description="Polar residues" evidence="1">
    <location>
        <begin position="230"/>
        <end position="239"/>
    </location>
</feature>
<evidence type="ECO:0000313" key="3">
    <source>
        <dbReference type="Proteomes" id="UP000694414"/>
    </source>
</evidence>
<protein>
    <submittedName>
        <fullName evidence="2">Uncharacterized protein</fullName>
    </submittedName>
</protein>
<dbReference type="Ensembl" id="ENSPSMT00000022564.1">
    <property type="protein sequence ID" value="ENSPSMP00000019471.1"/>
    <property type="gene ID" value="ENSPSMG00000013739.1"/>
</dbReference>
<dbReference type="GeneTree" id="ENSGT00940000159649"/>
<dbReference type="AlphaFoldDB" id="A0A8C8ZKI5"/>
<feature type="compositionally biased region" description="Polar residues" evidence="1">
    <location>
        <begin position="417"/>
        <end position="440"/>
    </location>
</feature>
<evidence type="ECO:0000313" key="2">
    <source>
        <dbReference type="Ensembl" id="ENSPSMP00000019471.1"/>
    </source>
</evidence>
<organism evidence="2 3">
    <name type="scientific">Prolemur simus</name>
    <name type="common">Greater bamboo lemur</name>
    <name type="synonym">Hapalemur simus</name>
    <dbReference type="NCBI Taxonomy" id="1328070"/>
    <lineage>
        <taxon>Eukaryota</taxon>
        <taxon>Metazoa</taxon>
        <taxon>Chordata</taxon>
        <taxon>Craniata</taxon>
        <taxon>Vertebrata</taxon>
        <taxon>Euteleostomi</taxon>
        <taxon>Mammalia</taxon>
        <taxon>Eutheria</taxon>
        <taxon>Euarchontoglires</taxon>
        <taxon>Primates</taxon>
        <taxon>Strepsirrhini</taxon>
        <taxon>Lemuriformes</taxon>
        <taxon>Lemuridae</taxon>
        <taxon>Prolemur</taxon>
    </lineage>
</organism>
<sequence length="490" mass="50086">IHTDTHTHTHTHTHSLGRDGSEEPLPEQPKMGRQELLRSPPTKRDYIPPSEGAQEGASALSLGGGRVAGPAGKPPPGGSTGPESQAGPLGENEAEAGAGGMTASVTAAAPPLHMGESGPSLGSGVQKSAEMGVNVSEGRKKTKKRVSFSELLLDEEEVARSPGRVEEDDSRPQELTPAGTAAGTSSGREPAGHSHTEDAGREPAAAPRPAPAPTQGRPLRPSREERFSQGPASEASSAKGTLLSRAEGDDALLAQRQSKASDHEGLLSDPLGDLQSASDVRSPIMADLNLTLPSIPEVASDDERIDQVEDDRKTAKVATPDEGASSLSTSVGPDGLAPAESPNDFTSKAPKASVTAPSGQTAASGIQEPHLGESSSLEKQLPGAGCGEEENPKGNGSLSQPPGTSLHSPLPSPSLSETFLATHSVPSSPHSDTQHASTAESQKKATAEGSAGKGEHFGKRKPLLQAWVSPSETHPVSAQPGAGPGSAKHR</sequence>
<evidence type="ECO:0000256" key="1">
    <source>
        <dbReference type="SAM" id="MobiDB-lite"/>
    </source>
</evidence>
<feature type="compositionally biased region" description="Polar residues" evidence="1">
    <location>
        <begin position="355"/>
        <end position="364"/>
    </location>
</feature>
<feature type="compositionally biased region" description="Basic and acidic residues" evidence="1">
    <location>
        <begin position="190"/>
        <end position="201"/>
    </location>
</feature>
<feature type="region of interest" description="Disordered" evidence="1">
    <location>
        <begin position="292"/>
        <end position="490"/>
    </location>
</feature>
<keyword evidence="3" id="KW-1185">Reference proteome</keyword>
<accession>A0A8C8ZKI5</accession>
<feature type="compositionally biased region" description="Basic and acidic residues" evidence="1">
    <location>
        <begin position="301"/>
        <end position="314"/>
    </location>
</feature>
<dbReference type="Proteomes" id="UP000694414">
    <property type="component" value="Unplaced"/>
</dbReference>
<name>A0A8C8ZKI5_PROSS</name>
<reference evidence="2" key="1">
    <citation type="submission" date="2025-08" db="UniProtKB">
        <authorList>
            <consortium name="Ensembl"/>
        </authorList>
    </citation>
    <scope>IDENTIFICATION</scope>
</reference>
<feature type="compositionally biased region" description="Basic and acidic residues" evidence="1">
    <location>
        <begin position="30"/>
        <end position="46"/>
    </location>
</feature>
<feature type="region of interest" description="Disordered" evidence="1">
    <location>
        <begin position="1"/>
        <end position="278"/>
    </location>
</feature>
<reference evidence="2" key="2">
    <citation type="submission" date="2025-09" db="UniProtKB">
        <authorList>
            <consortium name="Ensembl"/>
        </authorList>
    </citation>
    <scope>IDENTIFICATION</scope>
</reference>